<name>A0A1M6UY74_9FLAO</name>
<evidence type="ECO:0000313" key="5">
    <source>
        <dbReference type="Proteomes" id="UP000184031"/>
    </source>
</evidence>
<organism evidence="4 5">
    <name type="scientific">Flagellimonas taeanensis</name>
    <dbReference type="NCBI Taxonomy" id="1005926"/>
    <lineage>
        <taxon>Bacteria</taxon>
        <taxon>Pseudomonadati</taxon>
        <taxon>Bacteroidota</taxon>
        <taxon>Flavobacteriia</taxon>
        <taxon>Flavobacteriales</taxon>
        <taxon>Flavobacteriaceae</taxon>
        <taxon>Flagellimonas</taxon>
    </lineage>
</organism>
<dbReference type="OrthoDB" id="982527at2"/>
<gene>
    <name evidence="3" type="ORF">SAMN04487891_107185</name>
    <name evidence="4" type="ORF">SAMN05216293_1820</name>
</gene>
<dbReference type="PANTHER" id="PTHR31157:SF1">
    <property type="entry name" value="SCP DOMAIN-CONTAINING PROTEIN"/>
    <property type="match status" value="1"/>
</dbReference>
<dbReference type="Gene3D" id="3.40.33.10">
    <property type="entry name" value="CAP"/>
    <property type="match status" value="1"/>
</dbReference>
<feature type="chain" id="PRO_5009921539" evidence="1">
    <location>
        <begin position="26"/>
        <end position="158"/>
    </location>
</feature>
<dbReference type="PANTHER" id="PTHR31157">
    <property type="entry name" value="SCP DOMAIN-CONTAINING PROTEIN"/>
    <property type="match status" value="1"/>
</dbReference>
<dbReference type="Proteomes" id="UP000184031">
    <property type="component" value="Unassembled WGS sequence"/>
</dbReference>
<reference evidence="4 5" key="1">
    <citation type="submission" date="2016-11" db="EMBL/GenBank/DDBJ databases">
        <authorList>
            <person name="Varghese N."/>
            <person name="Submissions S."/>
        </authorList>
    </citation>
    <scope>NUCLEOTIDE SEQUENCE [LARGE SCALE GENOMIC DNA]</scope>
    <source>
        <strain evidence="4 5">CGMCC 1.12174</strain>
        <strain evidence="3 6">DSM 26351</strain>
    </source>
</reference>
<dbReference type="InterPro" id="IPR035940">
    <property type="entry name" value="CAP_sf"/>
</dbReference>
<sequence>MFKIPPFILTIVVLFMASCSTPSLKDELILSPENIASEIELEILGLVNEYRSSKGLNVLDFDGIAYNYAAQHTDEMISDGQISHANFDVRSSNLAQQANANYVSENVGKSFTTAKAIVEAWIKSDTHRKVMEGDFLYTAVSVKADSSGTLYFTQLFYK</sequence>
<dbReference type="AlphaFoldDB" id="A0A1M6UY74"/>
<feature type="signal peptide" evidence="1">
    <location>
        <begin position="1"/>
        <end position="25"/>
    </location>
</feature>
<dbReference type="PROSITE" id="PS51257">
    <property type="entry name" value="PROKAR_LIPOPROTEIN"/>
    <property type="match status" value="1"/>
</dbReference>
<evidence type="ECO:0000313" key="6">
    <source>
        <dbReference type="Proteomes" id="UP000198940"/>
    </source>
</evidence>
<keyword evidence="6" id="KW-1185">Reference proteome</keyword>
<feature type="domain" description="SCP" evidence="2">
    <location>
        <begin position="44"/>
        <end position="156"/>
    </location>
</feature>
<dbReference type="Proteomes" id="UP000198940">
    <property type="component" value="Unassembled WGS sequence"/>
</dbReference>
<dbReference type="RefSeq" id="WP_083569641.1">
    <property type="nucleotide sequence ID" value="NZ_FOKU01000007.1"/>
</dbReference>
<dbReference type="SUPFAM" id="SSF55797">
    <property type="entry name" value="PR-1-like"/>
    <property type="match status" value="1"/>
</dbReference>
<dbReference type="CDD" id="cd05379">
    <property type="entry name" value="CAP_bacterial"/>
    <property type="match status" value="1"/>
</dbReference>
<dbReference type="EMBL" id="FRAT01000004">
    <property type="protein sequence ID" value="SHK74071.1"/>
    <property type="molecule type" value="Genomic_DNA"/>
</dbReference>
<evidence type="ECO:0000256" key="1">
    <source>
        <dbReference type="SAM" id="SignalP"/>
    </source>
</evidence>
<evidence type="ECO:0000259" key="2">
    <source>
        <dbReference type="Pfam" id="PF00188"/>
    </source>
</evidence>
<dbReference type="EMBL" id="FOKU01000007">
    <property type="protein sequence ID" value="SFC22451.1"/>
    <property type="molecule type" value="Genomic_DNA"/>
</dbReference>
<keyword evidence="1" id="KW-0732">Signal</keyword>
<evidence type="ECO:0000313" key="3">
    <source>
        <dbReference type="EMBL" id="SFC22451.1"/>
    </source>
</evidence>
<dbReference type="Pfam" id="PF00188">
    <property type="entry name" value="CAP"/>
    <property type="match status" value="1"/>
</dbReference>
<protein>
    <submittedName>
        <fullName evidence="4">Cysteine-rich secretory protein family protein</fullName>
    </submittedName>
</protein>
<accession>A0A1M6UY74</accession>
<evidence type="ECO:0000313" key="4">
    <source>
        <dbReference type="EMBL" id="SHK74071.1"/>
    </source>
</evidence>
<dbReference type="InterPro" id="IPR014044">
    <property type="entry name" value="CAP_dom"/>
</dbReference>
<dbReference type="STRING" id="1055723.SAMN05216293_1820"/>
<proteinExistence type="predicted"/>
<comment type="caution">
    <text evidence="4">The sequence shown here is derived from an EMBL/GenBank/DDBJ whole genome shotgun (WGS) entry which is preliminary data.</text>
</comment>